<dbReference type="AlphaFoldDB" id="A0A4Y2JPX2"/>
<feature type="region of interest" description="Disordered" evidence="1">
    <location>
        <begin position="1"/>
        <end position="36"/>
    </location>
</feature>
<evidence type="ECO:0000256" key="1">
    <source>
        <dbReference type="SAM" id="MobiDB-lite"/>
    </source>
</evidence>
<proteinExistence type="predicted"/>
<gene>
    <name evidence="2" type="ORF">AVEN_173506_1</name>
</gene>
<evidence type="ECO:0000313" key="2">
    <source>
        <dbReference type="EMBL" id="GBM91186.1"/>
    </source>
</evidence>
<accession>A0A4Y2JPX2</accession>
<comment type="caution">
    <text evidence="2">The sequence shown here is derived from an EMBL/GenBank/DDBJ whole genome shotgun (WGS) entry which is preliminary data.</text>
</comment>
<reference evidence="2 3" key="1">
    <citation type="journal article" date="2019" name="Sci. Rep.">
        <title>Orb-weaving spider Araneus ventricosus genome elucidates the spidroin gene catalogue.</title>
        <authorList>
            <person name="Kono N."/>
            <person name="Nakamura H."/>
            <person name="Ohtoshi R."/>
            <person name="Moran D.A.P."/>
            <person name="Shinohara A."/>
            <person name="Yoshida Y."/>
            <person name="Fujiwara M."/>
            <person name="Mori M."/>
            <person name="Tomita M."/>
            <person name="Arakawa K."/>
        </authorList>
    </citation>
    <scope>NUCLEOTIDE SEQUENCE [LARGE SCALE GENOMIC DNA]</scope>
</reference>
<dbReference type="EMBL" id="BGPR01003681">
    <property type="protein sequence ID" value="GBM91186.1"/>
    <property type="molecule type" value="Genomic_DNA"/>
</dbReference>
<protein>
    <submittedName>
        <fullName evidence="2">Uncharacterized protein</fullName>
    </submittedName>
</protein>
<keyword evidence="3" id="KW-1185">Reference proteome</keyword>
<dbReference type="Proteomes" id="UP000499080">
    <property type="component" value="Unassembled WGS sequence"/>
</dbReference>
<feature type="compositionally biased region" description="Basic residues" evidence="1">
    <location>
        <begin position="1"/>
        <end position="11"/>
    </location>
</feature>
<sequence length="87" mass="9307">MGQRFSRKKHPPNPTQSFPLPQLLGTDKTSSSPLATVHSPHISNASTLKNLTAAAVGKWAIHSVTSPAASIASYHLTKHTPRNSLVE</sequence>
<evidence type="ECO:0000313" key="3">
    <source>
        <dbReference type="Proteomes" id="UP000499080"/>
    </source>
</evidence>
<organism evidence="2 3">
    <name type="scientific">Araneus ventricosus</name>
    <name type="common">Orbweaver spider</name>
    <name type="synonym">Epeira ventricosa</name>
    <dbReference type="NCBI Taxonomy" id="182803"/>
    <lineage>
        <taxon>Eukaryota</taxon>
        <taxon>Metazoa</taxon>
        <taxon>Ecdysozoa</taxon>
        <taxon>Arthropoda</taxon>
        <taxon>Chelicerata</taxon>
        <taxon>Arachnida</taxon>
        <taxon>Araneae</taxon>
        <taxon>Araneomorphae</taxon>
        <taxon>Entelegynae</taxon>
        <taxon>Araneoidea</taxon>
        <taxon>Araneidae</taxon>
        <taxon>Araneus</taxon>
    </lineage>
</organism>
<name>A0A4Y2JPX2_ARAVE</name>